<evidence type="ECO:0000259" key="2">
    <source>
        <dbReference type="SMART" id="SM00128"/>
    </source>
</evidence>
<dbReference type="PANTHER" id="PTHR11200">
    <property type="entry name" value="INOSITOL 5-PHOSPHATASE"/>
    <property type="match status" value="1"/>
</dbReference>
<feature type="compositionally biased region" description="Polar residues" evidence="1">
    <location>
        <begin position="71"/>
        <end position="86"/>
    </location>
</feature>
<feature type="region of interest" description="Disordered" evidence="1">
    <location>
        <begin position="489"/>
        <end position="508"/>
    </location>
</feature>
<dbReference type="AlphaFoldDB" id="A0A0N1NW63"/>
<dbReference type="STRING" id="1664694.A0A0N1NW63"/>
<dbReference type="Proteomes" id="UP000038010">
    <property type="component" value="Unassembled WGS sequence"/>
</dbReference>
<evidence type="ECO:0000256" key="1">
    <source>
        <dbReference type="SAM" id="MobiDB-lite"/>
    </source>
</evidence>
<feature type="compositionally biased region" description="Pro residues" evidence="1">
    <location>
        <begin position="360"/>
        <end position="370"/>
    </location>
</feature>
<feature type="region of interest" description="Disordered" evidence="1">
    <location>
        <begin position="31"/>
        <end position="481"/>
    </location>
</feature>
<feature type="compositionally biased region" description="Polar residues" evidence="1">
    <location>
        <begin position="490"/>
        <end position="505"/>
    </location>
</feature>
<dbReference type="Gene3D" id="2.130.10.10">
    <property type="entry name" value="YVTN repeat-like/Quinoprotein amine dehydrogenase"/>
    <property type="match status" value="1"/>
</dbReference>
<dbReference type="InterPro" id="IPR001680">
    <property type="entry name" value="WD40_rpt"/>
</dbReference>
<dbReference type="SUPFAM" id="SSF50978">
    <property type="entry name" value="WD40 repeat-like"/>
    <property type="match status" value="1"/>
</dbReference>
<feature type="compositionally biased region" description="Polar residues" evidence="1">
    <location>
        <begin position="318"/>
        <end position="331"/>
    </location>
</feature>
<dbReference type="InterPro" id="IPR036322">
    <property type="entry name" value="WD40_repeat_dom_sf"/>
</dbReference>
<dbReference type="GO" id="GO:0046856">
    <property type="term" value="P:phosphatidylinositol dephosphorylation"/>
    <property type="evidence" value="ECO:0007669"/>
    <property type="project" value="InterPro"/>
</dbReference>
<dbReference type="GO" id="GO:0004439">
    <property type="term" value="F:phosphatidylinositol-4,5-bisphosphate 5-phosphatase activity"/>
    <property type="evidence" value="ECO:0007669"/>
    <property type="project" value="TreeGrafter"/>
</dbReference>
<dbReference type="PANTHER" id="PTHR11200:SF240">
    <property type="entry name" value="INOSITOL POLYPHOSPHATE 5-PHOSPHATASE C9G1.10C-RELATED"/>
    <property type="match status" value="1"/>
</dbReference>
<feature type="compositionally biased region" description="Polar residues" evidence="1">
    <location>
        <begin position="259"/>
        <end position="268"/>
    </location>
</feature>
<dbReference type="InterPro" id="IPR015943">
    <property type="entry name" value="WD40/YVTN_repeat-like_dom_sf"/>
</dbReference>
<accession>A0A0N1NW63</accession>
<feature type="domain" description="Inositol polyphosphate-related phosphatase" evidence="2">
    <location>
        <begin position="839"/>
        <end position="1177"/>
    </location>
</feature>
<dbReference type="SUPFAM" id="SSF56219">
    <property type="entry name" value="DNase I-like"/>
    <property type="match status" value="1"/>
</dbReference>
<gene>
    <name evidence="3" type="ORF">AB675_11945</name>
</gene>
<dbReference type="OrthoDB" id="2248459at2759"/>
<dbReference type="SMART" id="SM00128">
    <property type="entry name" value="IPPc"/>
    <property type="match status" value="1"/>
</dbReference>
<dbReference type="InterPro" id="IPR046985">
    <property type="entry name" value="IP5"/>
</dbReference>
<organism evidence="3 4">
    <name type="scientific">Cyphellophora attinorum</name>
    <dbReference type="NCBI Taxonomy" id="1664694"/>
    <lineage>
        <taxon>Eukaryota</taxon>
        <taxon>Fungi</taxon>
        <taxon>Dikarya</taxon>
        <taxon>Ascomycota</taxon>
        <taxon>Pezizomycotina</taxon>
        <taxon>Eurotiomycetes</taxon>
        <taxon>Chaetothyriomycetidae</taxon>
        <taxon>Chaetothyriales</taxon>
        <taxon>Cyphellophoraceae</taxon>
        <taxon>Cyphellophora</taxon>
    </lineage>
</organism>
<evidence type="ECO:0000313" key="4">
    <source>
        <dbReference type="Proteomes" id="UP000038010"/>
    </source>
</evidence>
<feature type="compositionally biased region" description="Polar residues" evidence="1">
    <location>
        <begin position="157"/>
        <end position="168"/>
    </location>
</feature>
<keyword evidence="4" id="KW-1185">Reference proteome</keyword>
<dbReference type="GeneID" id="28732716"/>
<dbReference type="RefSeq" id="XP_017994986.1">
    <property type="nucleotide sequence ID" value="XM_018140835.1"/>
</dbReference>
<name>A0A0N1NW63_9EURO</name>
<dbReference type="EMBL" id="LFJN01000046">
    <property type="protein sequence ID" value="KPI35023.1"/>
    <property type="molecule type" value="Genomic_DNA"/>
</dbReference>
<comment type="caution">
    <text evidence="3">The sequence shown here is derived from an EMBL/GenBank/DDBJ whole genome shotgun (WGS) entry which is preliminary data.</text>
</comment>
<evidence type="ECO:0000313" key="3">
    <source>
        <dbReference type="EMBL" id="KPI35023.1"/>
    </source>
</evidence>
<protein>
    <submittedName>
        <fullName evidence="3">Putative inositol polyphosphate 5-phosphatase C9G1.10c</fullName>
    </submittedName>
</protein>
<dbReference type="VEuPathDB" id="FungiDB:AB675_11945"/>
<reference evidence="3 4" key="1">
    <citation type="submission" date="2015-06" db="EMBL/GenBank/DDBJ databases">
        <title>Draft genome of the ant-associated black yeast Phialophora attae CBS 131958.</title>
        <authorList>
            <person name="Moreno L.F."/>
            <person name="Stielow B.J."/>
            <person name="de Hoog S."/>
            <person name="Vicente V.A."/>
            <person name="Weiss V.A."/>
            <person name="de Vries M."/>
            <person name="Cruz L.M."/>
            <person name="Souza E.M."/>
        </authorList>
    </citation>
    <scope>NUCLEOTIDE SEQUENCE [LARGE SCALE GENOMIC DNA]</scope>
    <source>
        <strain evidence="3 4">CBS 131958</strain>
    </source>
</reference>
<feature type="compositionally biased region" description="Basic and acidic residues" evidence="1">
    <location>
        <begin position="371"/>
        <end position="395"/>
    </location>
</feature>
<dbReference type="Pfam" id="PF22669">
    <property type="entry name" value="Exo_endo_phos2"/>
    <property type="match status" value="1"/>
</dbReference>
<sequence>MLDSYHGQARRWHRRCSIRPVSSLRAKFEGLKASSPARDGAPSPVLPSPGFRSLEPDSSVPTVRASFDLSRPTSPWPNNGGQTSPKTPGDRGRSSSPPKSGHKRPMSMVMQGSPHLGPSVKVDSPKSPPRMHYGPGVQLSPAHADTPPVGKVKDLVSQHTSRSASPATTPHIGPQSDFQQPGIPFSATLSQAKGPPPINRAEKPRIPTKPAVISHNTLQVNDAVALQPSPRRASSEARISPFSTPPSSDEDGSPPNPPNAQELSQSLKSLPEDRVAPTPPKSSDPRSMGFARTSTAPVRDPRALGFGKPDSPQPSRDVVSTSAPSRANTVSERPVARDPRGLGFSGTPTPRHVSEQIRHTPPPLISPPRPSARDARTLGFDKDPVKQDSPREMPTRHVVRAPPSRPLDDSKNTMGKPATKSQAALPDRSTKPGAVQSIAKAPPLPAVNPKFPPPPKRNNTDGDTEPPLPRRSTANGGNDSDEAEEFLAAPTSQRADYPDATQTNRRPPFFHDGIRDIHLKTDCRSFDVCGRYLCTAGYTTRVFDMASGEGLTSINHGETVKATAAAFKPSADLESEGKTIWIGNNVGDLLEIDVFSHTVLAQSSVHNKREIVQILRHKRDLWTLDDDGKLFVWQAVEEGGPELKYRHLAHKVQKGHSCSLVVGDHLWLATGKDIRVYRPGNEAKFAPLSSPLSQAGTGDVTCAAYSDEQGGLVYFGHTDGKITIYSAKDFSCLNTVKASDYKINALAAVGTSLWAAYKTGKIYVYDTSKNPWKVQKDWRAHDGPVSGLVLDSSSVWTMQRLQIVSIGQDGHARLWDGMLEEDWLENAMKERDVQYCTFREVSAAVVSWNAGAVTPYDLRTDFIADAIHCEDPPEVLIFGFQEVVDLEDRTVTAKSLFGFGKKKHDTDSSEQHQSRVYREWRDYLSKVISRSCGNHRYSEVHMSSLVGLFQCVFIRQEERANLQDVHGVNVKCGMKGHYGNKGALITRFTLDDSSLCFINCHLAAGQSHTSHRNNDITAIMESENLPAERNPDTRMSLYVGGGDGTQILDHEICILNGDLNYRIDSIPRDRVVQMVKNNDLAKLLERDQLLVSRRRVAGFRLASFIELPLTFAPTYKYDVGTDNYDSSDKKRAPAWCDRLLYRGPGRVKQVEYRRHEVRVSDHRPVSGLFKIRLKKVDPRKRAKVKEACLAEFAVLQKQIAARASQRYLVEGLGVSESEAKRLLAGV</sequence>
<dbReference type="InterPro" id="IPR000300">
    <property type="entry name" value="IPPc"/>
</dbReference>
<proteinExistence type="predicted"/>
<dbReference type="InterPro" id="IPR036691">
    <property type="entry name" value="Endo/exonu/phosph_ase_sf"/>
</dbReference>
<dbReference type="SMART" id="SM00320">
    <property type="entry name" value="WD40"/>
    <property type="match status" value="3"/>
</dbReference>
<feature type="compositionally biased region" description="Pro residues" evidence="1">
    <location>
        <begin position="442"/>
        <end position="456"/>
    </location>
</feature>
<dbReference type="Gene3D" id="3.60.10.10">
    <property type="entry name" value="Endonuclease/exonuclease/phosphatase"/>
    <property type="match status" value="1"/>
</dbReference>